<protein>
    <submittedName>
        <fullName evidence="2">Uncharacterized protein</fullName>
    </submittedName>
</protein>
<proteinExistence type="predicted"/>
<dbReference type="Proteomes" id="UP000051952">
    <property type="component" value="Unassembled WGS sequence"/>
</dbReference>
<evidence type="ECO:0000313" key="3">
    <source>
        <dbReference type="Proteomes" id="UP000051952"/>
    </source>
</evidence>
<reference evidence="3" key="1">
    <citation type="submission" date="2015-09" db="EMBL/GenBank/DDBJ databases">
        <authorList>
            <consortium name="Pathogen Informatics"/>
        </authorList>
    </citation>
    <scope>NUCLEOTIDE SEQUENCE [LARGE SCALE GENOMIC DNA]</scope>
    <source>
        <strain evidence="3">Lake Konstanz</strain>
    </source>
</reference>
<dbReference type="VEuPathDB" id="TriTrypDB:BSAL_44415"/>
<accession>A0A0S4JYN8</accession>
<sequence>MSADHEECPPPPSIPLLPPPPPCSQFEAYGFGRWSRKEWGAAEAASGLFPEPYKSRLLSLCSCNKGPEAARCFVLAYQNAYALITNATVISSSLWASSPVAVGVSAAPASTLPMTIWQLSSLNLPPLEILKICIDSTMTGKNIVFPLGERWNHQYLVLHCVVRVCTHF</sequence>
<gene>
    <name evidence="2" type="ORF">BSAL_44415</name>
</gene>
<name>A0A0S4JYN8_BODSA</name>
<dbReference type="AlphaFoldDB" id="A0A0S4JYN8"/>
<evidence type="ECO:0000256" key="1">
    <source>
        <dbReference type="SAM" id="MobiDB-lite"/>
    </source>
</evidence>
<feature type="region of interest" description="Disordered" evidence="1">
    <location>
        <begin position="1"/>
        <end position="21"/>
    </location>
</feature>
<feature type="compositionally biased region" description="Pro residues" evidence="1">
    <location>
        <begin position="9"/>
        <end position="21"/>
    </location>
</feature>
<keyword evidence="3" id="KW-1185">Reference proteome</keyword>
<organism evidence="2 3">
    <name type="scientific">Bodo saltans</name>
    <name type="common">Flagellated protozoan</name>
    <dbReference type="NCBI Taxonomy" id="75058"/>
    <lineage>
        <taxon>Eukaryota</taxon>
        <taxon>Discoba</taxon>
        <taxon>Euglenozoa</taxon>
        <taxon>Kinetoplastea</taxon>
        <taxon>Metakinetoplastina</taxon>
        <taxon>Eubodonida</taxon>
        <taxon>Bodonidae</taxon>
        <taxon>Bodo</taxon>
    </lineage>
</organism>
<dbReference type="EMBL" id="CYKH01002189">
    <property type="protein sequence ID" value="CUG93709.1"/>
    <property type="molecule type" value="Genomic_DNA"/>
</dbReference>
<evidence type="ECO:0000313" key="2">
    <source>
        <dbReference type="EMBL" id="CUG93709.1"/>
    </source>
</evidence>